<evidence type="ECO:0000256" key="1">
    <source>
        <dbReference type="SAM" id="MobiDB-lite"/>
    </source>
</evidence>
<feature type="region of interest" description="Disordered" evidence="1">
    <location>
        <begin position="336"/>
        <end position="365"/>
    </location>
</feature>
<evidence type="ECO:0000313" key="3">
    <source>
        <dbReference type="EMBL" id="GFH47005.1"/>
    </source>
</evidence>
<feature type="region of interest" description="Disordered" evidence="1">
    <location>
        <begin position="389"/>
        <end position="466"/>
    </location>
</feature>
<organism evidence="3 4">
    <name type="scientific">Chaetoceros tenuissimus</name>
    <dbReference type="NCBI Taxonomy" id="426638"/>
    <lineage>
        <taxon>Eukaryota</taxon>
        <taxon>Sar</taxon>
        <taxon>Stramenopiles</taxon>
        <taxon>Ochrophyta</taxon>
        <taxon>Bacillariophyta</taxon>
        <taxon>Coscinodiscophyceae</taxon>
        <taxon>Chaetocerotophycidae</taxon>
        <taxon>Chaetocerotales</taxon>
        <taxon>Chaetocerotaceae</taxon>
        <taxon>Chaetoceros</taxon>
    </lineage>
</organism>
<evidence type="ECO:0000259" key="2">
    <source>
        <dbReference type="Pfam" id="PF20710"/>
    </source>
</evidence>
<proteinExistence type="predicted"/>
<reference evidence="3 4" key="1">
    <citation type="journal article" date="2021" name="Sci. Rep.">
        <title>The genome of the diatom Chaetoceros tenuissimus carries an ancient integrated fragment of an extant virus.</title>
        <authorList>
            <person name="Hongo Y."/>
            <person name="Kimura K."/>
            <person name="Takaki Y."/>
            <person name="Yoshida Y."/>
            <person name="Baba S."/>
            <person name="Kobayashi G."/>
            <person name="Nagasaki K."/>
            <person name="Hano T."/>
            <person name="Tomaru Y."/>
        </authorList>
    </citation>
    <scope>NUCLEOTIDE SEQUENCE [LARGE SCALE GENOMIC DNA]</scope>
    <source>
        <strain evidence="3 4">NIES-3715</strain>
    </source>
</reference>
<gene>
    <name evidence="3" type="ORF">CTEN210_03480</name>
</gene>
<comment type="caution">
    <text evidence="3">The sequence shown here is derived from an EMBL/GenBank/DDBJ whole genome shotgun (WGS) entry which is preliminary data.</text>
</comment>
<sequence>MVTMTVKLQKLGEILKPGPHDVLCGRGNRINGYKGNRLFQQVVKRTRIEYVAVTKRDKRTFATHLVRAINALDPPGKFLKTEEVNGQLKYVEMDEKAAVVKSRQALREGAPEIEKSLKAGVIKPRTGDMASLVREEVLKVYQPNNYVNAQDQIYRTREVLNAEYANQQEQEAHTVKKKETATLGDKNKNGASPVVDTNVSARQMSHPQPLPSPSFPLQLVRTDRTGNALKEEKKQGEDRLSLILGGGHDLPVLEQQLVDKRRILQQAIQLQEDHANRIMAAQAYRELQFQLLKNNHVVDPVALSNILERNVMMDNKLSAEKCRLERAMELLLQRRDHDSFQSTNPKFDRPALEPDELTVNKTPASSVDDKDKILAAVSLCSLFSSTKSENKVKNEESIPQHTISNCAKPGQPPISTSSDDMDTIPSQSPFSKRSREIESDSLDQSLNESLEQQFSGSSRKKMKVHGSVPLGRNQDAVIGQSYATRNDSSMSKLSEEHRSVAPIVEGFYLQNGSQGLVSLSEVQNPRITIKTEIYFHPPN</sequence>
<feature type="compositionally biased region" description="Basic and acidic residues" evidence="1">
    <location>
        <begin position="170"/>
        <end position="188"/>
    </location>
</feature>
<dbReference type="InterPro" id="IPR049227">
    <property type="entry name" value="DUF6824"/>
</dbReference>
<feature type="compositionally biased region" description="Polar residues" evidence="1">
    <location>
        <begin position="442"/>
        <end position="457"/>
    </location>
</feature>
<feature type="domain" description="DUF6824" evidence="2">
    <location>
        <begin position="21"/>
        <end position="108"/>
    </location>
</feature>
<keyword evidence="4" id="KW-1185">Reference proteome</keyword>
<name>A0AAD3CKZ4_9STRA</name>
<dbReference type="Pfam" id="PF20710">
    <property type="entry name" value="DUF6824"/>
    <property type="match status" value="1"/>
</dbReference>
<accession>A0AAD3CKZ4</accession>
<evidence type="ECO:0000313" key="4">
    <source>
        <dbReference type="Proteomes" id="UP001054902"/>
    </source>
</evidence>
<feature type="compositionally biased region" description="Basic and acidic residues" evidence="1">
    <location>
        <begin position="389"/>
        <end position="398"/>
    </location>
</feature>
<feature type="compositionally biased region" description="Polar residues" evidence="1">
    <location>
        <begin position="413"/>
        <end position="431"/>
    </location>
</feature>
<feature type="region of interest" description="Disordered" evidence="1">
    <location>
        <begin position="167"/>
        <end position="194"/>
    </location>
</feature>
<protein>
    <recommendedName>
        <fullName evidence="2">DUF6824 domain-containing protein</fullName>
    </recommendedName>
</protein>
<dbReference type="EMBL" id="BLLK01000022">
    <property type="protein sequence ID" value="GFH47005.1"/>
    <property type="molecule type" value="Genomic_DNA"/>
</dbReference>
<dbReference type="Proteomes" id="UP001054902">
    <property type="component" value="Unassembled WGS sequence"/>
</dbReference>
<dbReference type="AlphaFoldDB" id="A0AAD3CKZ4"/>